<accession>G7YIR6</accession>
<dbReference type="EMBL" id="DF143363">
    <property type="protein sequence ID" value="GAA52849.1"/>
    <property type="molecule type" value="Genomic_DNA"/>
</dbReference>
<dbReference type="PANTHER" id="PTHR23048">
    <property type="entry name" value="MYOSIN LIGHT CHAIN 1, 3"/>
    <property type="match status" value="1"/>
</dbReference>
<dbReference type="Pfam" id="PF13405">
    <property type="entry name" value="EF-hand_6"/>
    <property type="match status" value="1"/>
</dbReference>
<evidence type="ECO:0000313" key="5">
    <source>
        <dbReference type="Proteomes" id="UP000008909"/>
    </source>
</evidence>
<sequence>MSPPCVCWINGEKPVGKALLKQSVRPEFMGQRDVWDPVNCFSKVEKYGIRYESLVLVVNEHYYYLTFLSAGCIPKDFGQFTQKQLHLFLLFEDENDVCMPYRQGFPQLFENRGPEDVNVSVQALPSVCDEHFHRTLVGRYRECVRLQASPYPHENGPYRKEHRDRLLLFQLASDTEFPNASSLGRSHFDPGQRSSACAVRFISTFDDNLGPRSSRTKSPTIGFLDDALTTADQELPRKCQNGLVYLVIFKYSPCVTKRVTVYYLTLFHVNLHRGGFGPGTPGPQWVRKKPVKPENCGTLNDKNKTDPVNLDQILDPVYQSSATDTKGHQTAMQNKNKTSALGRTMKPELTDDQKQEIREAFDLFDTEKTGSIDVRELKVAMRALGFDPPREEIRKLLSEFECDSKESIEFSDFSKMVALKMQNRDAKDEILKAFRLFDDDGTGKISFKNLKRVAKELGETLTDEELQVFGRLDSSLNIGLTIISGEMDHSQSKAAPVVNDPCVCSVRISICDGLPATTIQPDASSDA</sequence>
<dbReference type="PANTHER" id="PTHR23048:SF59">
    <property type="entry name" value="EF-HAND SUPERFAMILY PROTEIN"/>
    <property type="match status" value="1"/>
</dbReference>
<protein>
    <submittedName>
        <fullName evidence="4">Centrin-2</fullName>
    </submittedName>
</protein>
<dbReference type="Proteomes" id="UP000008909">
    <property type="component" value="Unassembled WGS sequence"/>
</dbReference>
<reference evidence="4" key="1">
    <citation type="journal article" date="2011" name="Genome Biol.">
        <title>The draft genome of the carcinogenic human liver fluke Clonorchis sinensis.</title>
        <authorList>
            <person name="Wang X."/>
            <person name="Chen W."/>
            <person name="Huang Y."/>
            <person name="Sun J."/>
            <person name="Men J."/>
            <person name="Liu H."/>
            <person name="Luo F."/>
            <person name="Guo L."/>
            <person name="Lv X."/>
            <person name="Deng C."/>
            <person name="Zhou C."/>
            <person name="Fan Y."/>
            <person name="Li X."/>
            <person name="Huang L."/>
            <person name="Hu Y."/>
            <person name="Liang C."/>
            <person name="Hu X."/>
            <person name="Xu J."/>
            <person name="Yu X."/>
        </authorList>
    </citation>
    <scope>NUCLEOTIDE SEQUENCE [LARGE SCALE GENOMIC DNA]</scope>
    <source>
        <strain evidence="4">Henan</strain>
    </source>
</reference>
<dbReference type="SUPFAM" id="SSF47473">
    <property type="entry name" value="EF-hand"/>
    <property type="match status" value="1"/>
</dbReference>
<dbReference type="Pfam" id="PF13499">
    <property type="entry name" value="EF-hand_7"/>
    <property type="match status" value="1"/>
</dbReference>
<dbReference type="AlphaFoldDB" id="G7YIR6"/>
<name>G7YIR6_CLOSI</name>
<dbReference type="InterPro" id="IPR002048">
    <property type="entry name" value="EF_hand_dom"/>
</dbReference>
<dbReference type="SMART" id="SM00054">
    <property type="entry name" value="EFh"/>
    <property type="match status" value="3"/>
</dbReference>
<evidence type="ECO:0000313" key="4">
    <source>
        <dbReference type="EMBL" id="GAA52849.1"/>
    </source>
</evidence>
<feature type="non-terminal residue" evidence="4">
    <location>
        <position position="527"/>
    </location>
</feature>
<evidence type="ECO:0000256" key="1">
    <source>
        <dbReference type="ARBA" id="ARBA00022737"/>
    </source>
</evidence>
<evidence type="ECO:0000259" key="3">
    <source>
        <dbReference type="PROSITE" id="PS50222"/>
    </source>
</evidence>
<feature type="domain" description="EF-hand" evidence="3">
    <location>
        <begin position="352"/>
        <end position="387"/>
    </location>
</feature>
<organism evidence="4 5">
    <name type="scientific">Clonorchis sinensis</name>
    <name type="common">Chinese liver fluke</name>
    <dbReference type="NCBI Taxonomy" id="79923"/>
    <lineage>
        <taxon>Eukaryota</taxon>
        <taxon>Metazoa</taxon>
        <taxon>Spiralia</taxon>
        <taxon>Lophotrochozoa</taxon>
        <taxon>Platyhelminthes</taxon>
        <taxon>Trematoda</taxon>
        <taxon>Digenea</taxon>
        <taxon>Opisthorchiida</taxon>
        <taxon>Opisthorchiata</taxon>
        <taxon>Opisthorchiidae</taxon>
        <taxon>Clonorchis</taxon>
    </lineage>
</organism>
<dbReference type="PROSITE" id="PS50222">
    <property type="entry name" value="EF_HAND_2"/>
    <property type="match status" value="2"/>
</dbReference>
<feature type="domain" description="EF-hand" evidence="3">
    <location>
        <begin position="425"/>
        <end position="460"/>
    </location>
</feature>
<proteinExistence type="predicted"/>
<dbReference type="InterPro" id="IPR050230">
    <property type="entry name" value="CALM/Myosin/TropC-like"/>
</dbReference>
<evidence type="ECO:0000256" key="2">
    <source>
        <dbReference type="ARBA" id="ARBA00022837"/>
    </source>
</evidence>
<dbReference type="CDD" id="cd00051">
    <property type="entry name" value="EFh"/>
    <property type="match status" value="2"/>
</dbReference>
<dbReference type="InterPro" id="IPR011992">
    <property type="entry name" value="EF-hand-dom_pair"/>
</dbReference>
<keyword evidence="2" id="KW-0106">Calcium</keyword>
<keyword evidence="5" id="KW-1185">Reference proteome</keyword>
<dbReference type="GO" id="GO:0016460">
    <property type="term" value="C:myosin II complex"/>
    <property type="evidence" value="ECO:0007669"/>
    <property type="project" value="TreeGrafter"/>
</dbReference>
<keyword evidence="1" id="KW-0677">Repeat</keyword>
<dbReference type="Gene3D" id="1.10.238.10">
    <property type="entry name" value="EF-hand"/>
    <property type="match status" value="2"/>
</dbReference>
<dbReference type="FunFam" id="1.10.238.10:FF:000527">
    <property type="entry name" value="Calmodulin-3"/>
    <property type="match status" value="1"/>
</dbReference>
<dbReference type="GO" id="GO:0005509">
    <property type="term" value="F:calcium ion binding"/>
    <property type="evidence" value="ECO:0007669"/>
    <property type="project" value="InterPro"/>
</dbReference>
<reference key="2">
    <citation type="submission" date="2011-10" db="EMBL/GenBank/DDBJ databases">
        <title>The genome and transcriptome sequence of Clonorchis sinensis provide insights into the carcinogenic liver fluke.</title>
        <authorList>
            <person name="Wang X."/>
            <person name="Huang Y."/>
            <person name="Chen W."/>
            <person name="Liu H."/>
            <person name="Guo L."/>
            <person name="Chen Y."/>
            <person name="Luo F."/>
            <person name="Zhou W."/>
            <person name="Sun J."/>
            <person name="Mao Q."/>
            <person name="Liang P."/>
            <person name="Zhou C."/>
            <person name="Tian Y."/>
            <person name="Men J."/>
            <person name="Lv X."/>
            <person name="Huang L."/>
            <person name="Zhou J."/>
            <person name="Hu Y."/>
            <person name="Li R."/>
            <person name="Zhang F."/>
            <person name="Lei H."/>
            <person name="Li X."/>
            <person name="Hu X."/>
            <person name="Liang C."/>
            <person name="Xu J."/>
            <person name="Wu Z."/>
            <person name="Yu X."/>
        </authorList>
    </citation>
    <scope>NUCLEOTIDE SEQUENCE</scope>
    <source>
        <strain>Henan</strain>
    </source>
</reference>
<gene>
    <name evidence="4" type="ORF">CLF_108901</name>
</gene>